<protein>
    <recommendedName>
        <fullName evidence="1">HTH luxR-type domain-containing protein</fullName>
    </recommendedName>
</protein>
<evidence type="ECO:0000313" key="2">
    <source>
        <dbReference type="EMBL" id="GAA1918785.1"/>
    </source>
</evidence>
<dbReference type="SUPFAM" id="SSF48452">
    <property type="entry name" value="TPR-like"/>
    <property type="match status" value="1"/>
</dbReference>
<keyword evidence="3" id="KW-1185">Reference proteome</keyword>
<dbReference type="InterPro" id="IPR036388">
    <property type="entry name" value="WH-like_DNA-bd_sf"/>
</dbReference>
<organism evidence="2 3">
    <name type="scientific">Microbacterium aoyamense</name>
    <dbReference type="NCBI Taxonomy" id="344166"/>
    <lineage>
        <taxon>Bacteria</taxon>
        <taxon>Bacillati</taxon>
        <taxon>Actinomycetota</taxon>
        <taxon>Actinomycetes</taxon>
        <taxon>Micrococcales</taxon>
        <taxon>Microbacteriaceae</taxon>
        <taxon>Microbacterium</taxon>
    </lineage>
</organism>
<dbReference type="SUPFAM" id="SSF46894">
    <property type="entry name" value="C-terminal effector domain of the bipartite response regulators"/>
    <property type="match status" value="1"/>
</dbReference>
<sequence>MNLTDEGQAERELRRAVSSGRPETIARAALANIWPLYSAHFDLLTSTVEALPGAVLERYPVLKILHPMTPVLARATRPFKPLVSPDEARTMSPDELDILTVVQMVGFRFSGDVAAALIYARRLEDRIVQVRVESRERTDGPLWFYHHQIGSTLLAAGDSSRALLAFATARQLGRFSQQPYAERLALGRAALAHAMRGSLDEADLALTDARTQPTPSRAHAAASRMTEATAAAIVAVERMSDDLDDLLAALEPYDSIELTWPFALLARARAFSARQRPDEAIEAVRLASDAHPFQHGSVATDIINAASIDALWALGDATAARRIAESTAAPGRLTRFAAVRLALLDARPDAAARGILELSRDPALGPGHRAELLLLSTWQDFVRGDDVDPEAAAHVARLAAKRGIRRLLATMPAQLIDAVRARLSVADCEVFDSATDRLAHLDLPRRPSLTGSEARVLGALPKHPTTAELAAAFHVSPNTIKTQLKSLYRKLGCTNRDDAIKVAARLHLIALDGD</sequence>
<dbReference type="EMBL" id="BAAAOF010000002">
    <property type="protein sequence ID" value="GAA1918785.1"/>
    <property type="molecule type" value="Genomic_DNA"/>
</dbReference>
<dbReference type="Gene3D" id="1.10.10.10">
    <property type="entry name" value="Winged helix-like DNA-binding domain superfamily/Winged helix DNA-binding domain"/>
    <property type="match status" value="1"/>
</dbReference>
<dbReference type="InterPro" id="IPR016032">
    <property type="entry name" value="Sig_transdc_resp-reg_C-effctor"/>
</dbReference>
<dbReference type="Pfam" id="PF00196">
    <property type="entry name" value="GerE"/>
    <property type="match status" value="1"/>
</dbReference>
<gene>
    <name evidence="2" type="ORF">GCM10009775_09170</name>
</gene>
<name>A0ABN2PEK3_9MICO</name>
<proteinExistence type="predicted"/>
<dbReference type="InterPro" id="IPR000792">
    <property type="entry name" value="Tscrpt_reg_LuxR_C"/>
</dbReference>
<evidence type="ECO:0000313" key="3">
    <source>
        <dbReference type="Proteomes" id="UP001501343"/>
    </source>
</evidence>
<dbReference type="RefSeq" id="WP_248145900.1">
    <property type="nucleotide sequence ID" value="NZ_BAAAOF010000002.1"/>
</dbReference>
<reference evidence="2 3" key="1">
    <citation type="journal article" date="2019" name="Int. J. Syst. Evol. Microbiol.">
        <title>The Global Catalogue of Microorganisms (GCM) 10K type strain sequencing project: providing services to taxonomists for standard genome sequencing and annotation.</title>
        <authorList>
            <consortium name="The Broad Institute Genomics Platform"/>
            <consortium name="The Broad Institute Genome Sequencing Center for Infectious Disease"/>
            <person name="Wu L."/>
            <person name="Ma J."/>
        </authorList>
    </citation>
    <scope>NUCLEOTIDE SEQUENCE [LARGE SCALE GENOMIC DNA]</scope>
    <source>
        <strain evidence="2 3">JCM 14900</strain>
    </source>
</reference>
<accession>A0ABN2PEK3</accession>
<dbReference type="Gene3D" id="1.25.40.10">
    <property type="entry name" value="Tetratricopeptide repeat domain"/>
    <property type="match status" value="1"/>
</dbReference>
<dbReference type="SMART" id="SM00421">
    <property type="entry name" value="HTH_LUXR"/>
    <property type="match status" value="1"/>
</dbReference>
<dbReference type="InterPro" id="IPR011990">
    <property type="entry name" value="TPR-like_helical_dom_sf"/>
</dbReference>
<dbReference type="Proteomes" id="UP001501343">
    <property type="component" value="Unassembled WGS sequence"/>
</dbReference>
<feature type="domain" description="HTH luxR-type" evidence="1">
    <location>
        <begin position="446"/>
        <end position="503"/>
    </location>
</feature>
<evidence type="ECO:0000259" key="1">
    <source>
        <dbReference type="SMART" id="SM00421"/>
    </source>
</evidence>
<comment type="caution">
    <text evidence="2">The sequence shown here is derived from an EMBL/GenBank/DDBJ whole genome shotgun (WGS) entry which is preliminary data.</text>
</comment>